<dbReference type="OrthoDB" id="2471994at2"/>
<dbReference type="Proteomes" id="UP000319432">
    <property type="component" value="Plasmid p1821L02"/>
</dbReference>
<sequence length="84" mass="9881">MRVPDFPDHVEKTESYRQQQLGPTAFDEPAELVETRIGLLIESLENITEEVRSVRETARDRTPSENMDLVKNELRRVLVWQDAW</sequence>
<dbReference type="AlphaFoldDB" id="A0A518V286"/>
<keyword evidence="3" id="KW-1185">Reference proteome</keyword>
<proteinExistence type="predicted"/>
<evidence type="ECO:0000256" key="1">
    <source>
        <dbReference type="SAM" id="MobiDB-lite"/>
    </source>
</evidence>
<organism evidence="2 3">
    <name type="scientific">Brevibacillus laterosporus</name>
    <name type="common">Bacillus laterosporus</name>
    <dbReference type="NCBI Taxonomy" id="1465"/>
    <lineage>
        <taxon>Bacteria</taxon>
        <taxon>Bacillati</taxon>
        <taxon>Bacillota</taxon>
        <taxon>Bacilli</taxon>
        <taxon>Bacillales</taxon>
        <taxon>Paenibacillaceae</taxon>
        <taxon>Brevibacillus</taxon>
    </lineage>
</organism>
<accession>A0A518V286</accession>
<protein>
    <submittedName>
        <fullName evidence="2">Uncharacterized protein</fullName>
    </submittedName>
</protein>
<feature type="compositionally biased region" description="Basic and acidic residues" evidence="1">
    <location>
        <begin position="1"/>
        <end position="15"/>
    </location>
</feature>
<evidence type="ECO:0000313" key="3">
    <source>
        <dbReference type="Proteomes" id="UP000319432"/>
    </source>
</evidence>
<gene>
    <name evidence="2" type="ORF">EEL30_01110</name>
</gene>
<evidence type="ECO:0000313" key="2">
    <source>
        <dbReference type="EMBL" id="QDX91106.1"/>
    </source>
</evidence>
<reference evidence="2 3" key="1">
    <citation type="submission" date="2018-11" db="EMBL/GenBank/DDBJ databases">
        <title>Phylogenetic determinants of toxin gene distribution in genomes of Brevibacillus laterosporus.</title>
        <authorList>
            <person name="Glare T.R."/>
            <person name="Durrant A."/>
            <person name="Berry C."/>
            <person name="Palma L."/>
            <person name="Ormskirk M."/>
            <person name="Cox M.O."/>
        </authorList>
    </citation>
    <scope>NUCLEOTIDE SEQUENCE [LARGE SCALE GENOMIC DNA]</scope>
    <source>
        <strain evidence="2 3">1821L</strain>
        <plasmid evidence="2 3">p1821L02</plasmid>
    </source>
</reference>
<feature type="region of interest" description="Disordered" evidence="1">
    <location>
        <begin position="1"/>
        <end position="24"/>
    </location>
</feature>
<dbReference type="EMBL" id="CP033462">
    <property type="protein sequence ID" value="QDX91106.1"/>
    <property type="molecule type" value="Genomic_DNA"/>
</dbReference>
<name>A0A518V286_BRELA</name>
<geneLocation type="plasmid" evidence="2 3">
    <name>p1821L02</name>
</geneLocation>
<keyword evidence="2" id="KW-0614">Plasmid</keyword>